<name>A0A9P8G9V7_AURME</name>
<feature type="non-terminal residue" evidence="1">
    <location>
        <position position="1"/>
    </location>
</feature>
<gene>
    <name evidence="1" type="ORF">KCV03_g7799</name>
</gene>
<evidence type="ECO:0000313" key="2">
    <source>
        <dbReference type="Proteomes" id="UP000767238"/>
    </source>
</evidence>
<comment type="caution">
    <text evidence="1">The sequence shown here is derived from an EMBL/GenBank/DDBJ whole genome shotgun (WGS) entry which is preliminary data.</text>
</comment>
<dbReference type="Proteomes" id="UP000767238">
    <property type="component" value="Unassembled WGS sequence"/>
</dbReference>
<evidence type="ECO:0000313" key="1">
    <source>
        <dbReference type="EMBL" id="KAH0215907.1"/>
    </source>
</evidence>
<dbReference type="EMBL" id="JAHFYH010000068">
    <property type="protein sequence ID" value="KAH0215907.1"/>
    <property type="molecule type" value="Genomic_DNA"/>
</dbReference>
<reference evidence="1" key="1">
    <citation type="journal article" date="2021" name="J Fungi (Basel)">
        <title>Virulence traits and population genomics of the black yeast Aureobasidium melanogenum.</title>
        <authorList>
            <person name="Cernosa A."/>
            <person name="Sun X."/>
            <person name="Gostincar C."/>
            <person name="Fang C."/>
            <person name="Gunde-Cimerman N."/>
            <person name="Song Z."/>
        </authorList>
    </citation>
    <scope>NUCLEOTIDE SEQUENCE</scope>
    <source>
        <strain evidence="1">EXF-8016</strain>
    </source>
</reference>
<proteinExistence type="predicted"/>
<sequence length="256" mass="28891">MSLAVSRHNSANTNKSPADPHAALRIQACAANEPLYGTISISLLSRGKAVGLVQRDHLAPIMRKGLLAALNENDSHVYKNLGLTTICYETAADERVAVFLAHWVNTRDTAGSIAVCLGPELTEDDENISEILSLFHLVANYFSNMDRYISDIFDSLVDWFIIWLQKNENKGINEIFDSCMDNECRMRGGLMRVYANVFANYGSGFTARKKDRFKLWLGNHLQDNDTIPGDVLSIDFDQFCAYHEHGEQDCYREKCW</sequence>
<dbReference type="OrthoDB" id="3933630at2759"/>
<accession>A0A9P8G9V7</accession>
<protein>
    <submittedName>
        <fullName evidence="1">Uncharacterized protein</fullName>
    </submittedName>
</protein>
<reference evidence="1" key="2">
    <citation type="submission" date="2021-08" db="EMBL/GenBank/DDBJ databases">
        <authorList>
            <person name="Gostincar C."/>
            <person name="Sun X."/>
            <person name="Song Z."/>
            <person name="Gunde-Cimerman N."/>
        </authorList>
    </citation>
    <scope>NUCLEOTIDE SEQUENCE</scope>
    <source>
        <strain evidence="1">EXF-8016</strain>
    </source>
</reference>
<dbReference type="AlphaFoldDB" id="A0A9P8G9V7"/>
<organism evidence="1 2">
    <name type="scientific">Aureobasidium melanogenum</name>
    <name type="common">Aureobasidium pullulans var. melanogenum</name>
    <dbReference type="NCBI Taxonomy" id="46634"/>
    <lineage>
        <taxon>Eukaryota</taxon>
        <taxon>Fungi</taxon>
        <taxon>Dikarya</taxon>
        <taxon>Ascomycota</taxon>
        <taxon>Pezizomycotina</taxon>
        <taxon>Dothideomycetes</taxon>
        <taxon>Dothideomycetidae</taxon>
        <taxon>Dothideales</taxon>
        <taxon>Saccotheciaceae</taxon>
        <taxon>Aureobasidium</taxon>
    </lineage>
</organism>